<protein>
    <submittedName>
        <fullName evidence="1">Uncharacterized protein</fullName>
    </submittedName>
</protein>
<reference evidence="1" key="1">
    <citation type="submission" date="2023-05" db="EMBL/GenBank/DDBJ databases">
        <title>Nepenthes gracilis genome sequencing.</title>
        <authorList>
            <person name="Fukushima K."/>
        </authorList>
    </citation>
    <scope>NUCLEOTIDE SEQUENCE</scope>
    <source>
        <strain evidence="1">SING2019-196</strain>
    </source>
</reference>
<keyword evidence="2" id="KW-1185">Reference proteome</keyword>
<evidence type="ECO:0000313" key="2">
    <source>
        <dbReference type="Proteomes" id="UP001279734"/>
    </source>
</evidence>
<organism evidence="1 2">
    <name type="scientific">Nepenthes gracilis</name>
    <name type="common">Slender pitcher plant</name>
    <dbReference type="NCBI Taxonomy" id="150966"/>
    <lineage>
        <taxon>Eukaryota</taxon>
        <taxon>Viridiplantae</taxon>
        <taxon>Streptophyta</taxon>
        <taxon>Embryophyta</taxon>
        <taxon>Tracheophyta</taxon>
        <taxon>Spermatophyta</taxon>
        <taxon>Magnoliopsida</taxon>
        <taxon>eudicotyledons</taxon>
        <taxon>Gunneridae</taxon>
        <taxon>Pentapetalae</taxon>
        <taxon>Caryophyllales</taxon>
        <taxon>Nepenthaceae</taxon>
        <taxon>Nepenthes</taxon>
    </lineage>
</organism>
<comment type="caution">
    <text evidence="1">The sequence shown here is derived from an EMBL/GenBank/DDBJ whole genome shotgun (WGS) entry which is preliminary data.</text>
</comment>
<dbReference type="Proteomes" id="UP001279734">
    <property type="component" value="Unassembled WGS sequence"/>
</dbReference>
<accession>A0AAD3TB24</accession>
<gene>
    <name evidence="1" type="ORF">Nepgr_027950</name>
</gene>
<dbReference type="AlphaFoldDB" id="A0AAD3TB24"/>
<name>A0AAD3TB24_NEPGR</name>
<proteinExistence type="predicted"/>
<sequence length="116" mass="13686">MFNSIVFRYHRCHSRHVSRSCCLDEEDGELGDQCYEAFTGKSFLWYSILSALIPQQHWPENFSPCCYSFKNALFYGDTGILSGYRTMLFFQPSSHFPREVVWVLSCFVFSNHIFRI</sequence>
<evidence type="ECO:0000313" key="1">
    <source>
        <dbReference type="EMBL" id="GMH26107.1"/>
    </source>
</evidence>
<dbReference type="EMBL" id="BSYO01000030">
    <property type="protein sequence ID" value="GMH26107.1"/>
    <property type="molecule type" value="Genomic_DNA"/>
</dbReference>